<evidence type="ECO:0000313" key="2">
    <source>
        <dbReference type="EMBL" id="WFL76013.1"/>
    </source>
</evidence>
<accession>A0ABY8FLY0</accession>
<dbReference type="Gene3D" id="2.120.10.30">
    <property type="entry name" value="TolB, C-terminal domain"/>
    <property type="match status" value="1"/>
</dbReference>
<dbReference type="Pfam" id="PF07676">
    <property type="entry name" value="PD40"/>
    <property type="match status" value="2"/>
</dbReference>
<dbReference type="RefSeq" id="WP_278014780.1">
    <property type="nucleotide sequence ID" value="NZ_CP121106.1"/>
</dbReference>
<dbReference type="Proteomes" id="UP001215827">
    <property type="component" value="Chromosome"/>
</dbReference>
<dbReference type="EMBL" id="CP121106">
    <property type="protein sequence ID" value="WFL76013.1"/>
    <property type="molecule type" value="Genomic_DNA"/>
</dbReference>
<feature type="chain" id="PRO_5046801639" evidence="1">
    <location>
        <begin position="28"/>
        <end position="317"/>
    </location>
</feature>
<organism evidence="2 3">
    <name type="scientific">Altererythrobacter arenosus</name>
    <dbReference type="NCBI Taxonomy" id="3032592"/>
    <lineage>
        <taxon>Bacteria</taxon>
        <taxon>Pseudomonadati</taxon>
        <taxon>Pseudomonadota</taxon>
        <taxon>Alphaproteobacteria</taxon>
        <taxon>Sphingomonadales</taxon>
        <taxon>Erythrobacteraceae</taxon>
        <taxon>Altererythrobacter</taxon>
    </lineage>
</organism>
<dbReference type="InterPro" id="IPR011042">
    <property type="entry name" value="6-blade_b-propeller_TolB-like"/>
</dbReference>
<keyword evidence="3" id="KW-1185">Reference proteome</keyword>
<gene>
    <name evidence="2" type="ORF">P7228_08305</name>
</gene>
<feature type="signal peptide" evidence="1">
    <location>
        <begin position="1"/>
        <end position="27"/>
    </location>
</feature>
<dbReference type="SUPFAM" id="SSF69304">
    <property type="entry name" value="Tricorn protease N-terminal domain"/>
    <property type="match status" value="1"/>
</dbReference>
<reference evidence="2 3" key="1">
    <citation type="submission" date="2023-03" db="EMBL/GenBank/DDBJ databases">
        <title>Altererythrobacter sp. CAU 1644 isolated from sand.</title>
        <authorList>
            <person name="Kim W."/>
        </authorList>
    </citation>
    <scope>NUCLEOTIDE SEQUENCE [LARGE SCALE GENOMIC DNA]</scope>
    <source>
        <strain evidence="2 3">CAU 1644</strain>
    </source>
</reference>
<dbReference type="InterPro" id="IPR011659">
    <property type="entry name" value="WD40"/>
</dbReference>
<keyword evidence="1" id="KW-0732">Signal</keyword>
<evidence type="ECO:0000313" key="3">
    <source>
        <dbReference type="Proteomes" id="UP001215827"/>
    </source>
</evidence>
<sequence>MPISISPRFCLGLAASCLLTTSTVTLAAPPYEEWGTPINANNMPGSAPDVNSGAIDGCVSLSRDGLELYLTSFRDGLADIYVAARSDTSQGFGSPQKLPGTVNTPGANEACPTIIGRNTLHFLRSSPGDPGSLYVSRRTSGDWQTAVPFLPQYNTNALEESVGIFEDEEGREVVIFSRRNNDGSGGEILQSVDGGAPVPVAGGPNAAGANNRPWVSRNGLVIAFDSTRPGGVGAVDIWFAERDSTSEPFGEAYNIPEINSPAIDLRPAISWDGTQMFFSSWRPGAVYPGAGPLFPDIWYAERERRRGPKMIEFPSGD</sequence>
<protein>
    <submittedName>
        <fullName evidence="2">Uncharacterized protein</fullName>
    </submittedName>
</protein>
<name>A0ABY8FLY0_9SPHN</name>
<evidence type="ECO:0000256" key="1">
    <source>
        <dbReference type="SAM" id="SignalP"/>
    </source>
</evidence>
<proteinExistence type="predicted"/>